<name>A0A6I8TTT8_AEDAE</name>
<evidence type="ECO:0000256" key="1">
    <source>
        <dbReference type="ARBA" id="ARBA00022723"/>
    </source>
</evidence>
<evidence type="ECO:0000256" key="4">
    <source>
        <dbReference type="ARBA" id="ARBA00022833"/>
    </source>
</evidence>
<feature type="compositionally biased region" description="Low complexity" evidence="6">
    <location>
        <begin position="888"/>
        <end position="924"/>
    </location>
</feature>
<reference evidence="8 9" key="1">
    <citation type="submission" date="2017-06" db="EMBL/GenBank/DDBJ databases">
        <title>Aedes aegypti genome working group (AGWG) sequencing and assembly.</title>
        <authorList>
            <consortium name="Aedes aegypti Genome Working Group (AGWG)"/>
            <person name="Matthews B.J."/>
        </authorList>
    </citation>
    <scope>NUCLEOTIDE SEQUENCE [LARGE SCALE GENOMIC DNA]</scope>
    <source>
        <strain evidence="8 9">LVP_AGWG</strain>
    </source>
</reference>
<feature type="region of interest" description="Disordered" evidence="6">
    <location>
        <begin position="1072"/>
        <end position="1112"/>
    </location>
</feature>
<sequence length="1475" mass="162568">MDAPSMVQRDGDKLIVRRVVSGDEVFLNQLNDSPSPASSSKDQHQSSASNQSLADSLKIYPGEEDLSKFGLILEDSSGPKGTSSEAGDCIEQQLPQCKIKRNYSCSNCTYFTQNPRKYLTHLRDVHGEKIIINECKRCLYASRHYQKLVRHMKMVHGSTDGIKTPFSSRRRGTFRKEYFKKNKFKMNTNLPESDFYNQNRASYLEQLNKMLRGAAGGGVGGESAAENQIYLANYKHGLTLADPSQQLSQLKGSSNINIFADNGGTSSLGCASTSGDSSSQVNNQDLLAMLQHNLVDKNKQLTITPTSMASGSGGSGAEMVTKQKKKVRPIPDLIPLHSIGQLHLRGEVGKTYHLNPEVTIKSRAADSDNNNSIDAAGTSGKTFVIDDESPINLTADQNGDKSLQHQCIFCHIMVRTTDDLALHLRTFHSEELFTLLLQKKPEDSGQADLQSYTAESLTIDIWKRLLENNKAILEEQESRENDSEMQSGQYSNDEDDAETVESAISKNETYLGVETAPGYGEVTSKYNLDDGTTQTSVMKKVFKCPHCSFWASTASRFHVHIVGHLNKKPFECSLCSYRSNWRWDITKHIRLKTIRDPSHKNAGVLMNDETGRRNYTKYNRYITLMKVTDNSFKDSSSSSKSMIETSQADYLAMCKAAGDSPASLNSLAKMYSSDELAQAFNLASMNQMARFEPEMLQTLVGMPKPLPTEDAKSSPQKAYKCKKCNFKNPFRELVLLHIRSTHMAVDKSANSSEAELDLMPCEVDPDVEPIETATSATNSTLNPQSPLRTSLSPLSGVSPRSESGGNIGGLTGASTSASTTPSVTSGSASGYNSNNYTTNATLIGVGLNFTQAVANDNRLGTTYTLSNTIPSVVFGGEVNRTINTASTTTQSTTISASSASASTTNTNTTTTPPSTSTTTTTTPAGGKGQGASNSWRPSAPYRCGHCHQVSNWKHVIQRHCRLKHNGNVLIEMVNGAKQSQNVTDTRNLKKVRKPFQSFDSVSQDIPVQPVTLHPIELVPEVSLIVQDVPLLQPPPLAIIPIENLISSGAIPPNVTIAPVRMRTPPMTTTFINLTDDSSLEPPSSFPTPMQTDSAPTSDANTEEPYEEPATTHRMKRYQCDACPYETDSKTQFAYHKSFHKPRGDPYKCNICSYNVTKKHLLIQHQKTHQERSVPSTSSSGHHVAKPKVKPAVPAAVGIGELSLVMGNETKSTGLTPADILDLTKKIRDEVSITPAGGTITETIHIDEKIVYYCAYCPARYLDESEIVIHQNRHTQEEKYKCELCSFSTCDESGVTTHRNVHSANYRRGTKELRKLNIESDKHPRRRLIQIGDAEKIWVVQADYERLHNMQADSPEPEPDPQPRRSTRSKNNSPSITAAVTEITKEPKVYSCEHCDYTDSSECSFKDHVKFHFSAILFPKVNKYAALDRSGEPFKLIATAKDDPKDAFELNYDAKETAKAGAIGECNSTDRIIIEI</sequence>
<keyword evidence="3 5" id="KW-0863">Zinc-finger</keyword>
<evidence type="ECO:0000259" key="7">
    <source>
        <dbReference type="PROSITE" id="PS50157"/>
    </source>
</evidence>
<dbReference type="PROSITE" id="PS50157">
    <property type="entry name" value="ZINC_FINGER_C2H2_2"/>
    <property type="match status" value="4"/>
</dbReference>
<feature type="compositionally biased region" description="Polar residues" evidence="6">
    <location>
        <begin position="775"/>
        <end position="804"/>
    </location>
</feature>
<dbReference type="PANTHER" id="PTHR24379:SF121">
    <property type="entry name" value="C2H2-TYPE DOMAIN-CONTAINING PROTEIN"/>
    <property type="match status" value="1"/>
</dbReference>
<feature type="compositionally biased region" description="Low complexity" evidence="6">
    <location>
        <begin position="812"/>
        <end position="833"/>
    </location>
</feature>
<feature type="domain" description="C2H2-type" evidence="7">
    <location>
        <begin position="1279"/>
        <end position="1306"/>
    </location>
</feature>
<dbReference type="FunFam" id="3.30.160.60:FF:000894">
    <property type="entry name" value="Uncharacterized protein, isoform C"/>
    <property type="match status" value="1"/>
</dbReference>
<keyword evidence="4" id="KW-0862">Zinc</keyword>
<evidence type="ECO:0000313" key="9">
    <source>
        <dbReference type="Proteomes" id="UP000008820"/>
    </source>
</evidence>
<dbReference type="InterPro" id="IPR013087">
    <property type="entry name" value="Znf_C2H2_type"/>
</dbReference>
<dbReference type="InParanoid" id="A0A6I8TTT8"/>
<dbReference type="GO" id="GO:0008270">
    <property type="term" value="F:zinc ion binding"/>
    <property type="evidence" value="ECO:0007669"/>
    <property type="project" value="UniProtKB-KW"/>
</dbReference>
<feature type="region of interest" description="Disordered" evidence="6">
    <location>
        <begin position="1348"/>
        <end position="1373"/>
    </location>
</feature>
<feature type="domain" description="C2H2-type" evidence="7">
    <location>
        <begin position="1146"/>
        <end position="1173"/>
    </location>
</feature>
<evidence type="ECO:0000256" key="6">
    <source>
        <dbReference type="SAM" id="MobiDB-lite"/>
    </source>
</evidence>
<feature type="domain" description="C2H2-type" evidence="7">
    <location>
        <begin position="542"/>
        <end position="569"/>
    </location>
</feature>
<reference evidence="8" key="2">
    <citation type="submission" date="2020-05" db="UniProtKB">
        <authorList>
            <consortium name="EnsemblMetazoa"/>
        </authorList>
    </citation>
    <scope>IDENTIFICATION</scope>
    <source>
        <strain evidence="8">LVP_AGWG</strain>
    </source>
</reference>
<dbReference type="EnsemblMetazoa" id="AAEL019578-RC">
    <property type="protein sequence ID" value="AAEL019578-PC"/>
    <property type="gene ID" value="AAEL019578"/>
</dbReference>
<dbReference type="Proteomes" id="UP000008820">
    <property type="component" value="Chromosome 2"/>
</dbReference>
<gene>
    <name evidence="8" type="primary">5565895</name>
</gene>
<dbReference type="PANTHER" id="PTHR24379">
    <property type="entry name" value="KRAB AND ZINC FINGER DOMAIN-CONTAINING"/>
    <property type="match status" value="1"/>
</dbReference>
<evidence type="ECO:0000313" key="8">
    <source>
        <dbReference type="EnsemblMetazoa" id="AAEL019578-PD"/>
    </source>
</evidence>
<dbReference type="EnsemblMetazoa" id="AAEL019578-RF">
    <property type="protein sequence ID" value="AAEL019578-PF"/>
    <property type="gene ID" value="AAEL019578"/>
</dbReference>
<dbReference type="InterPro" id="IPR036236">
    <property type="entry name" value="Znf_C2H2_sf"/>
</dbReference>
<dbReference type="FunFam" id="3.30.160.60:FF:001268">
    <property type="entry name" value="Uncharacterized protein, isoform C"/>
    <property type="match status" value="1"/>
</dbReference>
<keyword evidence="9" id="KW-1185">Reference proteome</keyword>
<dbReference type="SUPFAM" id="SSF57667">
    <property type="entry name" value="beta-beta-alpha zinc fingers"/>
    <property type="match status" value="3"/>
</dbReference>
<evidence type="ECO:0000256" key="5">
    <source>
        <dbReference type="PROSITE-ProRule" id="PRU00042"/>
    </source>
</evidence>
<feature type="region of interest" description="Disordered" evidence="6">
    <location>
        <begin position="28"/>
        <end position="52"/>
    </location>
</feature>
<feature type="region of interest" description="Disordered" evidence="6">
    <location>
        <begin position="775"/>
        <end position="833"/>
    </location>
</feature>
<feature type="region of interest" description="Disordered" evidence="6">
    <location>
        <begin position="888"/>
        <end position="937"/>
    </location>
</feature>
<protein>
    <recommendedName>
        <fullName evidence="7">C2H2-type domain-containing protein</fullName>
    </recommendedName>
</protein>
<feature type="compositionally biased region" description="Polar residues" evidence="6">
    <location>
        <begin position="1086"/>
        <end position="1099"/>
    </location>
</feature>
<dbReference type="EnsemblMetazoa" id="AAEL019578-RD">
    <property type="protein sequence ID" value="AAEL019578-PD"/>
    <property type="gene ID" value="AAEL019578"/>
</dbReference>
<evidence type="ECO:0000256" key="3">
    <source>
        <dbReference type="ARBA" id="ARBA00022771"/>
    </source>
</evidence>
<feature type="compositionally biased region" description="Low complexity" evidence="6">
    <location>
        <begin position="35"/>
        <end position="49"/>
    </location>
</feature>
<accession>A0A6I8TTT8</accession>
<dbReference type="Gene3D" id="3.30.160.60">
    <property type="entry name" value="Classic Zinc Finger"/>
    <property type="match status" value="4"/>
</dbReference>
<keyword evidence="1" id="KW-0479">Metal-binding</keyword>
<feature type="region of interest" description="Disordered" evidence="6">
    <location>
        <begin position="474"/>
        <end position="499"/>
    </location>
</feature>
<proteinExistence type="predicted"/>
<organism evidence="8 9">
    <name type="scientific">Aedes aegypti</name>
    <name type="common">Yellowfever mosquito</name>
    <name type="synonym">Culex aegypti</name>
    <dbReference type="NCBI Taxonomy" id="7159"/>
    <lineage>
        <taxon>Eukaryota</taxon>
        <taxon>Metazoa</taxon>
        <taxon>Ecdysozoa</taxon>
        <taxon>Arthropoda</taxon>
        <taxon>Hexapoda</taxon>
        <taxon>Insecta</taxon>
        <taxon>Pterygota</taxon>
        <taxon>Neoptera</taxon>
        <taxon>Endopterygota</taxon>
        <taxon>Diptera</taxon>
        <taxon>Nematocera</taxon>
        <taxon>Culicoidea</taxon>
        <taxon>Culicidae</taxon>
        <taxon>Culicinae</taxon>
        <taxon>Aedini</taxon>
        <taxon>Aedes</taxon>
        <taxon>Stegomyia</taxon>
    </lineage>
</organism>
<dbReference type="SMART" id="SM00355">
    <property type="entry name" value="ZnF_C2H2"/>
    <property type="match status" value="12"/>
</dbReference>
<evidence type="ECO:0000256" key="2">
    <source>
        <dbReference type="ARBA" id="ARBA00022737"/>
    </source>
</evidence>
<feature type="domain" description="C2H2-type" evidence="7">
    <location>
        <begin position="1251"/>
        <end position="1278"/>
    </location>
</feature>
<dbReference type="PROSITE" id="PS00028">
    <property type="entry name" value="ZINC_FINGER_C2H2_1"/>
    <property type="match status" value="3"/>
</dbReference>
<dbReference type="OrthoDB" id="6417347at2759"/>
<keyword evidence="2" id="KW-0677">Repeat</keyword>